<reference evidence="6" key="1">
    <citation type="journal article" date="2020" name="Nature">
        <title>Giant virus diversity and host interactions through global metagenomics.</title>
        <authorList>
            <person name="Schulz F."/>
            <person name="Roux S."/>
            <person name="Paez-Espino D."/>
            <person name="Jungbluth S."/>
            <person name="Walsh D.A."/>
            <person name="Denef V.J."/>
            <person name="McMahon K.D."/>
            <person name="Konstantinidis K.T."/>
            <person name="Eloe-Fadrosh E.A."/>
            <person name="Kyrpides N.C."/>
            <person name="Woyke T."/>
        </authorList>
    </citation>
    <scope>NUCLEOTIDE SEQUENCE</scope>
    <source>
        <strain evidence="6">GVMAG-M-3300001351-8</strain>
    </source>
</reference>
<dbReference type="GO" id="GO:0016236">
    <property type="term" value="P:macroautophagy"/>
    <property type="evidence" value="ECO:0007669"/>
    <property type="project" value="TreeGrafter"/>
</dbReference>
<dbReference type="AlphaFoldDB" id="A0A6C0EL00"/>
<feature type="transmembrane region" description="Helical" evidence="5">
    <location>
        <begin position="57"/>
        <end position="76"/>
    </location>
</feature>
<protein>
    <submittedName>
        <fullName evidence="6">Uncharacterized protein</fullName>
    </submittedName>
</protein>
<keyword evidence="4 5" id="KW-0472">Membrane</keyword>
<dbReference type="GO" id="GO:0005783">
    <property type="term" value="C:endoplasmic reticulum"/>
    <property type="evidence" value="ECO:0007669"/>
    <property type="project" value="TreeGrafter"/>
</dbReference>
<evidence type="ECO:0000256" key="1">
    <source>
        <dbReference type="ARBA" id="ARBA00004141"/>
    </source>
</evidence>
<keyword evidence="2 5" id="KW-0812">Transmembrane</keyword>
<dbReference type="PANTHER" id="PTHR21389:SF0">
    <property type="entry name" value="ETOPOSIDE-INDUCED PROTEIN 2.4 HOMOLOG"/>
    <property type="match status" value="1"/>
</dbReference>
<dbReference type="InterPro" id="IPR059112">
    <property type="entry name" value="CysZ/EI24"/>
</dbReference>
<feature type="transmembrane region" description="Helical" evidence="5">
    <location>
        <begin position="212"/>
        <end position="231"/>
    </location>
</feature>
<dbReference type="EMBL" id="MN738866">
    <property type="protein sequence ID" value="QHT28969.1"/>
    <property type="molecule type" value="Genomic_DNA"/>
</dbReference>
<feature type="transmembrane region" description="Helical" evidence="5">
    <location>
        <begin position="169"/>
        <end position="192"/>
    </location>
</feature>
<evidence type="ECO:0000313" key="6">
    <source>
        <dbReference type="EMBL" id="QHT28969.1"/>
    </source>
</evidence>
<feature type="transmembrane region" description="Helical" evidence="5">
    <location>
        <begin position="97"/>
        <end position="119"/>
    </location>
</feature>
<dbReference type="Pfam" id="PF07264">
    <property type="entry name" value="EI24"/>
    <property type="match status" value="1"/>
</dbReference>
<dbReference type="PANTHER" id="PTHR21389">
    <property type="entry name" value="P53 INDUCED PROTEIN"/>
    <property type="match status" value="1"/>
</dbReference>
<sequence>MFNNIIELYRGIFYNITSIYNLHLLNKKSWSTYLYILLINISLLYIPNYLYNINSLFFIWIIPAFIFCYIFSLDKFNDLLIFLKDPEQYINIDLNQTVYFFLISFIYYFIVTCVSYIPYVGKIVGPILLAHSYGYYCLEYSSYYNNLSPLNKLTIIENNTFFFIGYGTFYTLLSLYLSTINLFIFFIVVFPLDIIQMTHLKWIHKVRPLNNVSKFFLIPSYILDLILTYIINRL</sequence>
<evidence type="ECO:0000256" key="4">
    <source>
        <dbReference type="ARBA" id="ARBA00023136"/>
    </source>
</evidence>
<evidence type="ECO:0000256" key="3">
    <source>
        <dbReference type="ARBA" id="ARBA00022989"/>
    </source>
</evidence>
<organism evidence="6">
    <name type="scientific">viral metagenome</name>
    <dbReference type="NCBI Taxonomy" id="1070528"/>
    <lineage>
        <taxon>unclassified sequences</taxon>
        <taxon>metagenomes</taxon>
        <taxon>organismal metagenomes</taxon>
    </lineage>
</organism>
<evidence type="ECO:0000256" key="2">
    <source>
        <dbReference type="ARBA" id="ARBA00022692"/>
    </source>
</evidence>
<feature type="transmembrane region" description="Helical" evidence="5">
    <location>
        <begin position="32"/>
        <end position="51"/>
    </location>
</feature>
<accession>A0A6C0EL00</accession>
<keyword evidence="3 5" id="KW-1133">Transmembrane helix</keyword>
<dbReference type="GO" id="GO:0016020">
    <property type="term" value="C:membrane"/>
    <property type="evidence" value="ECO:0007669"/>
    <property type="project" value="UniProtKB-SubCell"/>
</dbReference>
<comment type="subcellular location">
    <subcellularLocation>
        <location evidence="1">Membrane</location>
        <topology evidence="1">Multi-pass membrane protein</topology>
    </subcellularLocation>
</comment>
<proteinExistence type="predicted"/>
<name>A0A6C0EL00_9ZZZZ</name>
<evidence type="ECO:0000256" key="5">
    <source>
        <dbReference type="SAM" id="Phobius"/>
    </source>
</evidence>